<feature type="transmembrane region" description="Helical" evidence="1">
    <location>
        <begin position="49"/>
        <end position="66"/>
    </location>
</feature>
<dbReference type="RefSeq" id="WP_193111208.1">
    <property type="nucleotide sequence ID" value="NZ_CP041406.1"/>
</dbReference>
<dbReference type="AlphaFoldDB" id="A0A7M1B5F6"/>
<sequence length="102" mass="11940">MEDAEKLFLNMLLLVSASAYWYVTGHFLPAVLGYFVLVLYFYDETFAMLDLVLSILALLMIIYFFVVDYYIDSKPDDFAQYGFSVIYMLVIFFKSRSIFNAD</sequence>
<reference evidence="2 3" key="1">
    <citation type="submission" date="2019-07" db="EMBL/GenBank/DDBJ databases">
        <title>Sulfurimonas paralvinellae sp. nov., a novel mesophilic, hydrogen- and sulfur-oxidizing chemolithoautotroph within the Epsilonproteo- bacteria isolated from a deep-sea hydrothermal vent polychaete nest, reclassification of Thiomicrospira denitrificans as Sulfurimonas denitrificans comb. nov. and emended description of the genus Sulfurimonas.</title>
        <authorList>
            <person name="Wang S."/>
            <person name="Jiang L."/>
            <person name="Shao Z."/>
        </authorList>
    </citation>
    <scope>NUCLEOTIDE SEQUENCE [LARGE SCALE GENOMIC DNA]</scope>
    <source>
        <strain evidence="2 3">GO25</strain>
    </source>
</reference>
<keyword evidence="1" id="KW-0472">Membrane</keyword>
<keyword evidence="1" id="KW-1133">Transmembrane helix</keyword>
<organism evidence="2 3">
    <name type="scientific">Sulfurimonas paralvinellae</name>
    <dbReference type="NCBI Taxonomy" id="317658"/>
    <lineage>
        <taxon>Bacteria</taxon>
        <taxon>Pseudomonadati</taxon>
        <taxon>Campylobacterota</taxon>
        <taxon>Epsilonproteobacteria</taxon>
        <taxon>Campylobacterales</taxon>
        <taxon>Sulfurimonadaceae</taxon>
        <taxon>Sulfurimonas</taxon>
    </lineage>
</organism>
<evidence type="ECO:0000313" key="2">
    <source>
        <dbReference type="EMBL" id="QOP44959.1"/>
    </source>
</evidence>
<feature type="transmembrane region" description="Helical" evidence="1">
    <location>
        <begin position="20"/>
        <end position="42"/>
    </location>
</feature>
<dbReference type="KEGG" id="spal:FM071_01050"/>
<dbReference type="EMBL" id="CP041406">
    <property type="protein sequence ID" value="QOP44959.1"/>
    <property type="molecule type" value="Genomic_DNA"/>
</dbReference>
<evidence type="ECO:0000313" key="3">
    <source>
        <dbReference type="Proteomes" id="UP000593580"/>
    </source>
</evidence>
<accession>A0A7M1B5F6</accession>
<keyword evidence="3" id="KW-1185">Reference proteome</keyword>
<proteinExistence type="predicted"/>
<feature type="transmembrane region" description="Helical" evidence="1">
    <location>
        <begin position="78"/>
        <end position="95"/>
    </location>
</feature>
<name>A0A7M1B5F6_9BACT</name>
<protein>
    <submittedName>
        <fullName evidence="2">Uncharacterized protein</fullName>
    </submittedName>
</protein>
<gene>
    <name evidence="2" type="ORF">FM071_01050</name>
</gene>
<evidence type="ECO:0000256" key="1">
    <source>
        <dbReference type="SAM" id="Phobius"/>
    </source>
</evidence>
<keyword evidence="1" id="KW-0812">Transmembrane</keyword>
<dbReference type="Proteomes" id="UP000593580">
    <property type="component" value="Chromosome"/>
</dbReference>